<accession>A0AAE1Y6B9</accession>
<dbReference type="Proteomes" id="UP001293254">
    <property type="component" value="Unassembled WGS sequence"/>
</dbReference>
<comment type="caution">
    <text evidence="1">The sequence shown here is derived from an EMBL/GenBank/DDBJ whole genome shotgun (WGS) entry which is preliminary data.</text>
</comment>
<evidence type="ECO:0000313" key="2">
    <source>
        <dbReference type="Proteomes" id="UP001293254"/>
    </source>
</evidence>
<dbReference type="AlphaFoldDB" id="A0AAE1Y6B9"/>
<sequence length="237" mass="26125">MVLGVQLLHLTRILGLDGLVLIFREFTAFPAGFLSQVSLLSFIAFGGICVSFCCRVFPLSPPELGQFLCPAFLKVPVAADGSVFMDICFAEGSSLPTGVMLQLPCSVLPSYLLAEQGGFPAFSGSILAHRTSVFRAVFTYFRPLFGRPEALCTSLLQAVDWLHLSLSIPTNLVSRCNLFWAFWGQQQSCYYWPFRFCIGSLHPQLQAAFFPAAPVPFTTDIPTRRCSIACKTFSVRI</sequence>
<proteinExistence type="predicted"/>
<keyword evidence="2" id="KW-1185">Reference proteome</keyword>
<organism evidence="1 2">
    <name type="scientific">Sesamum alatum</name>
    <dbReference type="NCBI Taxonomy" id="300844"/>
    <lineage>
        <taxon>Eukaryota</taxon>
        <taxon>Viridiplantae</taxon>
        <taxon>Streptophyta</taxon>
        <taxon>Embryophyta</taxon>
        <taxon>Tracheophyta</taxon>
        <taxon>Spermatophyta</taxon>
        <taxon>Magnoliopsida</taxon>
        <taxon>eudicotyledons</taxon>
        <taxon>Gunneridae</taxon>
        <taxon>Pentapetalae</taxon>
        <taxon>asterids</taxon>
        <taxon>lamiids</taxon>
        <taxon>Lamiales</taxon>
        <taxon>Pedaliaceae</taxon>
        <taxon>Sesamum</taxon>
    </lineage>
</organism>
<evidence type="ECO:0000313" key="1">
    <source>
        <dbReference type="EMBL" id="KAK4424395.1"/>
    </source>
</evidence>
<gene>
    <name evidence="1" type="ORF">Salat_1632900</name>
</gene>
<reference evidence="1" key="1">
    <citation type="submission" date="2020-06" db="EMBL/GenBank/DDBJ databases">
        <authorList>
            <person name="Li T."/>
            <person name="Hu X."/>
            <person name="Zhang T."/>
            <person name="Song X."/>
            <person name="Zhang H."/>
            <person name="Dai N."/>
            <person name="Sheng W."/>
            <person name="Hou X."/>
            <person name="Wei L."/>
        </authorList>
    </citation>
    <scope>NUCLEOTIDE SEQUENCE</scope>
    <source>
        <strain evidence="1">3651</strain>
        <tissue evidence="1">Leaf</tissue>
    </source>
</reference>
<name>A0AAE1Y6B9_9LAMI</name>
<dbReference type="EMBL" id="JACGWO010000006">
    <property type="protein sequence ID" value="KAK4424395.1"/>
    <property type="molecule type" value="Genomic_DNA"/>
</dbReference>
<reference evidence="1" key="2">
    <citation type="journal article" date="2024" name="Plant">
        <title>Genomic evolution and insights into agronomic trait innovations of Sesamum species.</title>
        <authorList>
            <person name="Miao H."/>
            <person name="Wang L."/>
            <person name="Qu L."/>
            <person name="Liu H."/>
            <person name="Sun Y."/>
            <person name="Le M."/>
            <person name="Wang Q."/>
            <person name="Wei S."/>
            <person name="Zheng Y."/>
            <person name="Lin W."/>
            <person name="Duan Y."/>
            <person name="Cao H."/>
            <person name="Xiong S."/>
            <person name="Wang X."/>
            <person name="Wei L."/>
            <person name="Li C."/>
            <person name="Ma Q."/>
            <person name="Ju M."/>
            <person name="Zhao R."/>
            <person name="Li G."/>
            <person name="Mu C."/>
            <person name="Tian Q."/>
            <person name="Mei H."/>
            <person name="Zhang T."/>
            <person name="Gao T."/>
            <person name="Zhang H."/>
        </authorList>
    </citation>
    <scope>NUCLEOTIDE SEQUENCE</scope>
    <source>
        <strain evidence="1">3651</strain>
    </source>
</reference>
<protein>
    <submittedName>
        <fullName evidence="1">Uncharacterized protein</fullName>
    </submittedName>
</protein>